<evidence type="ECO:0000256" key="5">
    <source>
        <dbReference type="ARBA" id="ARBA00023033"/>
    </source>
</evidence>
<dbReference type="InterPro" id="IPR050651">
    <property type="entry name" value="Plant_Cytochrome_P450_Monoox"/>
</dbReference>
<accession>A0A6P6W2K6</accession>
<keyword evidence="4" id="KW-0408">Iron</keyword>
<dbReference type="PANTHER" id="PTHR47947">
    <property type="entry name" value="CYTOCHROME P450 82C3-RELATED"/>
    <property type="match status" value="1"/>
</dbReference>
<proteinExistence type="predicted"/>
<evidence type="ECO:0000256" key="1">
    <source>
        <dbReference type="ARBA" id="ARBA00022617"/>
    </source>
</evidence>
<dbReference type="Proteomes" id="UP001652660">
    <property type="component" value="Chromosome 2e"/>
</dbReference>
<dbReference type="GO" id="GO:0020037">
    <property type="term" value="F:heme binding"/>
    <property type="evidence" value="ECO:0007669"/>
    <property type="project" value="InterPro"/>
</dbReference>
<evidence type="ECO:0000256" key="2">
    <source>
        <dbReference type="ARBA" id="ARBA00022723"/>
    </source>
</evidence>
<dbReference type="PANTHER" id="PTHR47947:SF24">
    <property type="entry name" value="ISOFLAVONE 2'-HYDROXYLASE-LIKE"/>
    <property type="match status" value="1"/>
</dbReference>
<dbReference type="GeneID" id="113729483"/>
<evidence type="ECO:0000256" key="4">
    <source>
        <dbReference type="ARBA" id="ARBA00023004"/>
    </source>
</evidence>
<gene>
    <name evidence="8" type="primary">LOC113729483</name>
</gene>
<dbReference type="PRINTS" id="PR00463">
    <property type="entry name" value="EP450I"/>
</dbReference>
<keyword evidence="1" id="KW-0349">Heme</keyword>
<dbReference type="SUPFAM" id="SSF48264">
    <property type="entry name" value="Cytochrome P450"/>
    <property type="match status" value="1"/>
</dbReference>
<evidence type="ECO:0000313" key="8">
    <source>
        <dbReference type="RefSeq" id="XP_027109578.1"/>
    </source>
</evidence>
<dbReference type="GO" id="GO:0004497">
    <property type="term" value="F:monooxygenase activity"/>
    <property type="evidence" value="ECO:0007669"/>
    <property type="project" value="UniProtKB-KW"/>
</dbReference>
<dbReference type="Gene3D" id="1.10.630.10">
    <property type="entry name" value="Cytochrome P450"/>
    <property type="match status" value="1"/>
</dbReference>
<name>A0A6P6W2K6_COFAR</name>
<evidence type="ECO:0000256" key="3">
    <source>
        <dbReference type="ARBA" id="ARBA00023002"/>
    </source>
</evidence>
<sequence length="224" mass="25927">METISYLSIIVFLLILHVLTNRSLHKLQNRPPTPFPTIPFTGHLYLLKRKKNVPLHIALCEVSRKYGPVLYLRFGIRPVVLVSSTSGAEECFTKNDITFANRPTLLVGKLLNYNSTTLVWSSYGQHWRNLRQIATLEILSSNTIHRLSPIRVDEVRALILSLFQEFSDHEKQLERIVKIRPALYELGMSVMRSGKRHYYGESSEENSDFAKQFRGIVAEFQRRL</sequence>
<protein>
    <submittedName>
        <fullName evidence="8">Cytochrome P450 81Q32-like</fullName>
    </submittedName>
</protein>
<dbReference type="AlphaFoldDB" id="A0A6P6W2K6"/>
<evidence type="ECO:0000256" key="6">
    <source>
        <dbReference type="SAM" id="Phobius"/>
    </source>
</evidence>
<keyword evidence="6" id="KW-0812">Transmembrane</keyword>
<keyword evidence="5" id="KW-0503">Monooxygenase</keyword>
<keyword evidence="3" id="KW-0560">Oxidoreductase</keyword>
<keyword evidence="6" id="KW-0472">Membrane</keyword>
<dbReference type="RefSeq" id="XP_027109578.1">
    <property type="nucleotide sequence ID" value="XM_027253777.1"/>
</dbReference>
<dbReference type="InterPro" id="IPR002401">
    <property type="entry name" value="Cyt_P450_E_grp-I"/>
</dbReference>
<dbReference type="Pfam" id="PF00067">
    <property type="entry name" value="p450"/>
    <property type="match status" value="1"/>
</dbReference>
<reference evidence="7" key="1">
    <citation type="journal article" date="2025" name="Foods">
        <title>Unveiling the Microbial Signatures of Arabica Coffee Cherries: Insights into Ripeness Specific Diversity, Functional Traits, and Implications for Quality and Safety.</title>
        <authorList>
            <consortium name="RefSeq"/>
            <person name="Tenea G.N."/>
            <person name="Cifuentes V."/>
            <person name="Reyes P."/>
            <person name="Cevallos-Vallejos M."/>
        </authorList>
    </citation>
    <scope>NUCLEOTIDE SEQUENCE [LARGE SCALE GENOMIC DNA]</scope>
</reference>
<evidence type="ECO:0000313" key="7">
    <source>
        <dbReference type="Proteomes" id="UP001652660"/>
    </source>
</evidence>
<dbReference type="InterPro" id="IPR036396">
    <property type="entry name" value="Cyt_P450_sf"/>
</dbReference>
<reference evidence="8" key="2">
    <citation type="submission" date="2025-08" db="UniProtKB">
        <authorList>
            <consortium name="RefSeq"/>
        </authorList>
    </citation>
    <scope>IDENTIFICATION</scope>
    <source>
        <tissue evidence="8">Leaves</tissue>
    </source>
</reference>
<keyword evidence="6" id="KW-1133">Transmembrane helix</keyword>
<dbReference type="GO" id="GO:0005506">
    <property type="term" value="F:iron ion binding"/>
    <property type="evidence" value="ECO:0007669"/>
    <property type="project" value="InterPro"/>
</dbReference>
<keyword evidence="2" id="KW-0479">Metal-binding</keyword>
<dbReference type="OrthoDB" id="1055148at2759"/>
<organism evidence="7 8">
    <name type="scientific">Coffea arabica</name>
    <name type="common">Arabian coffee</name>
    <dbReference type="NCBI Taxonomy" id="13443"/>
    <lineage>
        <taxon>Eukaryota</taxon>
        <taxon>Viridiplantae</taxon>
        <taxon>Streptophyta</taxon>
        <taxon>Embryophyta</taxon>
        <taxon>Tracheophyta</taxon>
        <taxon>Spermatophyta</taxon>
        <taxon>Magnoliopsida</taxon>
        <taxon>eudicotyledons</taxon>
        <taxon>Gunneridae</taxon>
        <taxon>Pentapetalae</taxon>
        <taxon>asterids</taxon>
        <taxon>lamiids</taxon>
        <taxon>Gentianales</taxon>
        <taxon>Rubiaceae</taxon>
        <taxon>Ixoroideae</taxon>
        <taxon>Gardenieae complex</taxon>
        <taxon>Bertiereae - Coffeeae clade</taxon>
        <taxon>Coffeeae</taxon>
        <taxon>Coffea</taxon>
    </lineage>
</organism>
<dbReference type="GO" id="GO:0016705">
    <property type="term" value="F:oxidoreductase activity, acting on paired donors, with incorporation or reduction of molecular oxygen"/>
    <property type="evidence" value="ECO:0007669"/>
    <property type="project" value="InterPro"/>
</dbReference>
<dbReference type="InterPro" id="IPR001128">
    <property type="entry name" value="Cyt_P450"/>
</dbReference>
<keyword evidence="7" id="KW-1185">Reference proteome</keyword>
<feature type="transmembrane region" description="Helical" evidence="6">
    <location>
        <begin position="6"/>
        <end position="24"/>
    </location>
</feature>